<reference evidence="3" key="1">
    <citation type="submission" date="2021-01" db="EMBL/GenBank/DDBJ databases">
        <authorList>
            <consortium name="Genoscope - CEA"/>
            <person name="William W."/>
        </authorList>
    </citation>
    <scope>NUCLEOTIDE SEQUENCE</scope>
</reference>
<keyword evidence="1" id="KW-0175">Coiled coil</keyword>
<proteinExistence type="predicted"/>
<organism evidence="3 4">
    <name type="scientific">Paramecium sonneborni</name>
    <dbReference type="NCBI Taxonomy" id="65129"/>
    <lineage>
        <taxon>Eukaryota</taxon>
        <taxon>Sar</taxon>
        <taxon>Alveolata</taxon>
        <taxon>Ciliophora</taxon>
        <taxon>Intramacronucleata</taxon>
        <taxon>Oligohymenophorea</taxon>
        <taxon>Peniculida</taxon>
        <taxon>Parameciidae</taxon>
        <taxon>Paramecium</taxon>
    </lineage>
</organism>
<dbReference type="OrthoDB" id="308889at2759"/>
<evidence type="ECO:0000313" key="3">
    <source>
        <dbReference type="EMBL" id="CAD8101155.1"/>
    </source>
</evidence>
<protein>
    <submittedName>
        <fullName evidence="3">Uncharacterized protein</fullName>
    </submittedName>
</protein>
<evidence type="ECO:0000256" key="1">
    <source>
        <dbReference type="SAM" id="Coils"/>
    </source>
</evidence>
<feature type="region of interest" description="Disordered" evidence="2">
    <location>
        <begin position="189"/>
        <end position="236"/>
    </location>
</feature>
<dbReference type="Proteomes" id="UP000692954">
    <property type="component" value="Unassembled WGS sequence"/>
</dbReference>
<dbReference type="AlphaFoldDB" id="A0A8S1PDK1"/>
<sequence>MISVTDYDAIFHEMQVKRQYLDESIKNLQNLNDNKINQALIKLTTEQLNKLKSEKNSQKQKYAEYLKEVNEILENNIKSQQNLYIKDDRLYQIKTSLQPQLLAFIPSVGLRHKRLLQQEQVDVKIRRHKNQNEERLKQIESLTGIGDQEMKQISQNLSKYAKIEETNTPKQDDYIFDNGSLVISKSQSQIKQKQLQQQNPESSIPGAQMNFQQKSLRGQQSSKLKYGDYDDDDDVN</sequence>
<comment type="caution">
    <text evidence="3">The sequence shown here is derived from an EMBL/GenBank/DDBJ whole genome shotgun (WGS) entry which is preliminary data.</text>
</comment>
<evidence type="ECO:0000256" key="2">
    <source>
        <dbReference type="SAM" id="MobiDB-lite"/>
    </source>
</evidence>
<feature type="compositionally biased region" description="Polar residues" evidence="2">
    <location>
        <begin position="209"/>
        <end position="223"/>
    </location>
</feature>
<gene>
    <name evidence="3" type="ORF">PSON_ATCC_30995.1.T0750123</name>
</gene>
<feature type="coiled-coil region" evidence="1">
    <location>
        <begin position="41"/>
        <end position="83"/>
    </location>
</feature>
<feature type="compositionally biased region" description="Low complexity" evidence="2">
    <location>
        <begin position="189"/>
        <end position="198"/>
    </location>
</feature>
<accession>A0A8S1PDK1</accession>
<keyword evidence="4" id="KW-1185">Reference proteome</keyword>
<dbReference type="EMBL" id="CAJJDN010000075">
    <property type="protein sequence ID" value="CAD8101155.1"/>
    <property type="molecule type" value="Genomic_DNA"/>
</dbReference>
<evidence type="ECO:0000313" key="4">
    <source>
        <dbReference type="Proteomes" id="UP000692954"/>
    </source>
</evidence>
<name>A0A8S1PDK1_9CILI</name>